<gene>
    <name evidence="1" type="ORF">R1sor_002291</name>
</gene>
<accession>A0ABD3H126</accession>
<evidence type="ECO:0000313" key="2">
    <source>
        <dbReference type="Proteomes" id="UP001633002"/>
    </source>
</evidence>
<reference evidence="1 2" key="1">
    <citation type="submission" date="2024-09" db="EMBL/GenBank/DDBJ databases">
        <title>Chromosome-scale assembly of Riccia sorocarpa.</title>
        <authorList>
            <person name="Paukszto L."/>
        </authorList>
    </citation>
    <scope>NUCLEOTIDE SEQUENCE [LARGE SCALE GENOMIC DNA]</scope>
    <source>
        <strain evidence="1">LP-2024</strain>
        <tissue evidence="1">Aerial parts of the thallus</tissue>
    </source>
</reference>
<dbReference type="Proteomes" id="UP001633002">
    <property type="component" value="Unassembled WGS sequence"/>
</dbReference>
<organism evidence="1 2">
    <name type="scientific">Riccia sorocarpa</name>
    <dbReference type="NCBI Taxonomy" id="122646"/>
    <lineage>
        <taxon>Eukaryota</taxon>
        <taxon>Viridiplantae</taxon>
        <taxon>Streptophyta</taxon>
        <taxon>Embryophyta</taxon>
        <taxon>Marchantiophyta</taxon>
        <taxon>Marchantiopsida</taxon>
        <taxon>Marchantiidae</taxon>
        <taxon>Marchantiales</taxon>
        <taxon>Ricciaceae</taxon>
        <taxon>Riccia</taxon>
    </lineage>
</organism>
<proteinExistence type="predicted"/>
<keyword evidence="2" id="KW-1185">Reference proteome</keyword>
<dbReference type="AlphaFoldDB" id="A0ABD3H126"/>
<sequence>MDQSADSDEDFDIMREESRGKRFCKASIVEISKIENGCRRYSEGTDRWCERSFQEWQAANRITDTRSIAERHADQENLITFVQELARFVLETRPKTGGLIRQKEQQVAVQAGQPYIPFKILTDPRYALVVNAGDEAVRRSISVGIGRQMKKSLVLTVEHERMILGQKMVQIDTTQGDKCFDVKTVY</sequence>
<protein>
    <submittedName>
        <fullName evidence="1">Uncharacterized protein</fullName>
    </submittedName>
</protein>
<comment type="caution">
    <text evidence="1">The sequence shown here is derived from an EMBL/GenBank/DDBJ whole genome shotgun (WGS) entry which is preliminary data.</text>
</comment>
<name>A0ABD3H126_9MARC</name>
<dbReference type="EMBL" id="JBJQOH010000006">
    <property type="protein sequence ID" value="KAL3684269.1"/>
    <property type="molecule type" value="Genomic_DNA"/>
</dbReference>
<evidence type="ECO:0000313" key="1">
    <source>
        <dbReference type="EMBL" id="KAL3684269.1"/>
    </source>
</evidence>